<evidence type="ECO:0000256" key="4">
    <source>
        <dbReference type="RuleBase" id="RU004514"/>
    </source>
</evidence>
<protein>
    <recommendedName>
        <fullName evidence="2">Pyridoxal phosphate homeostasis protein</fullName>
        <shortName evidence="2">PLP homeostasis protein</shortName>
    </recommendedName>
</protein>
<evidence type="ECO:0000313" key="7">
    <source>
        <dbReference type="Proteomes" id="UP000266506"/>
    </source>
</evidence>
<dbReference type="InterPro" id="IPR001608">
    <property type="entry name" value="Ala_racemase_N"/>
</dbReference>
<dbReference type="CDD" id="cd00635">
    <property type="entry name" value="PLPDE_III_YBL036c_like"/>
    <property type="match status" value="1"/>
</dbReference>
<evidence type="ECO:0000256" key="3">
    <source>
        <dbReference type="PIRSR" id="PIRSR004848-1"/>
    </source>
</evidence>
<comment type="function">
    <text evidence="2">Pyridoxal 5'-phosphate (PLP)-binding protein, which is involved in PLP homeostasis.</text>
</comment>
<dbReference type="FunCoup" id="A0A397S6L2">
    <property type="interactions" value="278"/>
</dbReference>
<dbReference type="InterPro" id="IPR011078">
    <property type="entry name" value="PyrdxlP_homeostasis"/>
</dbReference>
<dbReference type="AlphaFoldDB" id="A0A397S6L2"/>
<evidence type="ECO:0000256" key="1">
    <source>
        <dbReference type="ARBA" id="ARBA00022898"/>
    </source>
</evidence>
<feature type="modified residue" description="N6-(pyridoxal phosphate)lysine" evidence="2 3">
    <location>
        <position position="25"/>
    </location>
</feature>
<evidence type="ECO:0000259" key="5">
    <source>
        <dbReference type="Pfam" id="PF01168"/>
    </source>
</evidence>
<dbReference type="OrthoDB" id="9804072at2"/>
<dbReference type="InParanoid" id="A0A397S6L2"/>
<organism evidence="6 7">
    <name type="scientific">Anaeroplasma bactoclasticum</name>
    <dbReference type="NCBI Taxonomy" id="2088"/>
    <lineage>
        <taxon>Bacteria</taxon>
        <taxon>Bacillati</taxon>
        <taxon>Mycoplasmatota</taxon>
        <taxon>Mollicutes</taxon>
        <taxon>Anaeroplasmatales</taxon>
        <taxon>Anaeroplasmataceae</taxon>
        <taxon>Anaeroplasma</taxon>
    </lineage>
</organism>
<dbReference type="NCBIfam" id="TIGR00044">
    <property type="entry name" value="YggS family pyridoxal phosphate-dependent enzyme"/>
    <property type="match status" value="1"/>
</dbReference>
<dbReference type="SUPFAM" id="SSF51419">
    <property type="entry name" value="PLP-binding barrel"/>
    <property type="match status" value="1"/>
</dbReference>
<comment type="caution">
    <text evidence="6">The sequence shown here is derived from an EMBL/GenBank/DDBJ whole genome shotgun (WGS) entry which is preliminary data.</text>
</comment>
<evidence type="ECO:0000313" key="6">
    <source>
        <dbReference type="EMBL" id="RIA78371.1"/>
    </source>
</evidence>
<proteinExistence type="inferred from homology"/>
<dbReference type="InterPro" id="IPR029066">
    <property type="entry name" value="PLP-binding_barrel"/>
</dbReference>
<comment type="similarity">
    <text evidence="2 4">Belongs to the pyridoxal phosphate-binding protein YggS/PROSC family.</text>
</comment>
<comment type="cofactor">
    <cofactor evidence="3">
        <name>pyridoxal 5'-phosphate</name>
        <dbReference type="ChEBI" id="CHEBI:597326"/>
    </cofactor>
</comment>
<dbReference type="PROSITE" id="PS01211">
    <property type="entry name" value="UPF0001"/>
    <property type="match status" value="1"/>
</dbReference>
<dbReference type="Pfam" id="PF01168">
    <property type="entry name" value="Ala_racemase_N"/>
    <property type="match status" value="1"/>
</dbReference>
<feature type="domain" description="Alanine racemase N-terminal" evidence="5">
    <location>
        <begin position="4"/>
        <end position="210"/>
    </location>
</feature>
<reference evidence="6 7" key="1">
    <citation type="submission" date="2018-08" db="EMBL/GenBank/DDBJ databases">
        <title>Genomic Encyclopedia of Archaeal and Bacterial Type Strains, Phase II (KMG-II): from individual species to whole genera.</title>
        <authorList>
            <person name="Goeker M."/>
        </authorList>
    </citation>
    <scope>NUCLEOTIDE SEQUENCE [LARGE SCALE GENOMIC DNA]</scope>
    <source>
        <strain evidence="6 7">ATCC 27112</strain>
    </source>
</reference>
<dbReference type="Proteomes" id="UP000266506">
    <property type="component" value="Unassembled WGS sequence"/>
</dbReference>
<dbReference type="PANTHER" id="PTHR10146:SF14">
    <property type="entry name" value="PYRIDOXAL PHOSPHATE HOMEOSTASIS PROTEIN"/>
    <property type="match status" value="1"/>
</dbReference>
<name>A0A397S6L2_9MOLU</name>
<dbReference type="RefSeq" id="WP_119015492.1">
    <property type="nucleotide sequence ID" value="NZ_QXEV01000002.1"/>
</dbReference>
<dbReference type="EMBL" id="QXEV01000002">
    <property type="protein sequence ID" value="RIA78371.1"/>
    <property type="molecule type" value="Genomic_DNA"/>
</dbReference>
<keyword evidence="1 2" id="KW-0663">Pyridoxal phosphate</keyword>
<dbReference type="PIRSF" id="PIRSF004848">
    <property type="entry name" value="YBL036c_PLPDEIII"/>
    <property type="match status" value="1"/>
</dbReference>
<dbReference type="HAMAP" id="MF_02087">
    <property type="entry name" value="PLP_homeostasis"/>
    <property type="match status" value="1"/>
</dbReference>
<gene>
    <name evidence="6" type="ORF">EI71_00323</name>
</gene>
<keyword evidence="7" id="KW-1185">Reference proteome</keyword>
<accession>A0A397S6L2</accession>
<sequence>MHLREDIKEFLETIPNNVTIVAATKYVSDIEMRDLYNANITNFGENRVEAFLDKYEKLKDINPTWHFIGHLQRNKAKKIINKIDYLHSLDSIELAKIINKEREKPLNCFIEVSINLEESKDGVPYMEIDDFMNQVLQFDKVKIVGFMMMAIKGDSIEDLKNQFERLRDLRDLVSKKYKIDIPYLSMGMSDDYKEAIEASATHIRLGRILWKD</sequence>
<dbReference type="PANTHER" id="PTHR10146">
    <property type="entry name" value="PROLINE SYNTHETASE CO-TRANSCRIBED BACTERIAL HOMOLOG PROTEIN"/>
    <property type="match status" value="1"/>
</dbReference>
<dbReference type="GO" id="GO:0030170">
    <property type="term" value="F:pyridoxal phosphate binding"/>
    <property type="evidence" value="ECO:0007669"/>
    <property type="project" value="UniProtKB-UniRule"/>
</dbReference>
<dbReference type="Gene3D" id="3.20.20.10">
    <property type="entry name" value="Alanine racemase"/>
    <property type="match status" value="1"/>
</dbReference>
<evidence type="ECO:0000256" key="2">
    <source>
        <dbReference type="HAMAP-Rule" id="MF_02087"/>
    </source>
</evidence>